<dbReference type="InterPro" id="IPR003010">
    <property type="entry name" value="C-N_Hydrolase"/>
</dbReference>
<dbReference type="CDD" id="cd07569">
    <property type="entry name" value="DCase"/>
    <property type="match status" value="1"/>
</dbReference>
<gene>
    <name evidence="3" type="ORF">GCM10017083_29000</name>
</gene>
<dbReference type="Gene3D" id="3.60.110.10">
    <property type="entry name" value="Carbon-nitrogen hydrolase"/>
    <property type="match status" value="1"/>
</dbReference>
<dbReference type="InterPro" id="IPR036526">
    <property type="entry name" value="C-N_Hydrolase_sf"/>
</dbReference>
<dbReference type="SUPFAM" id="SSF56317">
    <property type="entry name" value="Carbon-nitrogen hydrolase"/>
    <property type="match status" value="1"/>
</dbReference>
<sequence length="327" mass="36239">MSGSTRIVAVGAAQLGPIAKDETRAQVVERLIALLRRAHARGCKLVVFPELALTTFYPRWYIEDEAELDRWYETEMPGPETAPLFDEAKRLGIGFYLGYAELTHEDGARRRFNTAILVDGDGRIVSKYRKVHLPGHAEHEPWRAFQHLEKRYFEPGNLGFRVADAFGGRIGMAICNDRRWPETYRVMGLQGVEMVLLGYNTPIHNPPAPEHDALSWHHNTLVMQSGAYQNGTWVVGVAKAGVEEGVHQMGGTQIIAPSGETVALAVTEGDELITADCDLDLCRSYKETVFAFHKHRQPHAYGLITGTAGVVSPEDAVKIDPALGRKA</sequence>
<dbReference type="AlphaFoldDB" id="A0A919CQK0"/>
<protein>
    <submittedName>
        <fullName evidence="3">N-carbamoyl-D-amino-acid hydrolase</fullName>
    </submittedName>
</protein>
<keyword evidence="4" id="KW-1185">Reference proteome</keyword>
<reference evidence="3" key="2">
    <citation type="submission" date="2020-09" db="EMBL/GenBank/DDBJ databases">
        <authorList>
            <person name="Sun Q."/>
            <person name="Kim S."/>
        </authorList>
    </citation>
    <scope>NUCLEOTIDE SEQUENCE</scope>
    <source>
        <strain evidence="3">KCTC 42651</strain>
    </source>
</reference>
<accession>A0A919CQK0</accession>
<dbReference type="RefSeq" id="WP_189990793.1">
    <property type="nucleotide sequence ID" value="NZ_BMZS01000006.1"/>
</dbReference>
<dbReference type="PROSITE" id="PS50263">
    <property type="entry name" value="CN_HYDROLASE"/>
    <property type="match status" value="1"/>
</dbReference>
<evidence type="ECO:0000313" key="4">
    <source>
        <dbReference type="Proteomes" id="UP000630353"/>
    </source>
</evidence>
<dbReference type="Proteomes" id="UP000630353">
    <property type="component" value="Unassembled WGS sequence"/>
</dbReference>
<evidence type="ECO:0000259" key="2">
    <source>
        <dbReference type="PROSITE" id="PS50263"/>
    </source>
</evidence>
<dbReference type="Pfam" id="PF00795">
    <property type="entry name" value="CN_hydrolase"/>
    <property type="match status" value="1"/>
</dbReference>
<name>A0A919CQK0_9PROT</name>
<organism evidence="3 4">
    <name type="scientific">Thalassobaculum fulvum</name>
    <dbReference type="NCBI Taxonomy" id="1633335"/>
    <lineage>
        <taxon>Bacteria</taxon>
        <taxon>Pseudomonadati</taxon>
        <taxon>Pseudomonadota</taxon>
        <taxon>Alphaproteobacteria</taxon>
        <taxon>Rhodospirillales</taxon>
        <taxon>Thalassobaculaceae</taxon>
        <taxon>Thalassobaculum</taxon>
    </lineage>
</organism>
<keyword evidence="1 3" id="KW-0378">Hydrolase</keyword>
<comment type="caution">
    <text evidence="3">The sequence shown here is derived from an EMBL/GenBank/DDBJ whole genome shotgun (WGS) entry which is preliminary data.</text>
</comment>
<dbReference type="EMBL" id="BMZS01000006">
    <property type="protein sequence ID" value="GHD52970.1"/>
    <property type="molecule type" value="Genomic_DNA"/>
</dbReference>
<evidence type="ECO:0000256" key="1">
    <source>
        <dbReference type="ARBA" id="ARBA00022801"/>
    </source>
</evidence>
<evidence type="ECO:0000313" key="3">
    <source>
        <dbReference type="EMBL" id="GHD52970.1"/>
    </source>
</evidence>
<dbReference type="PANTHER" id="PTHR43674:SF12">
    <property type="entry name" value="NITRILASE C965.09-RELATED"/>
    <property type="match status" value="1"/>
</dbReference>
<dbReference type="PANTHER" id="PTHR43674">
    <property type="entry name" value="NITRILASE C965.09-RELATED"/>
    <property type="match status" value="1"/>
</dbReference>
<dbReference type="GO" id="GO:0016811">
    <property type="term" value="F:hydrolase activity, acting on carbon-nitrogen (but not peptide) bonds, in linear amides"/>
    <property type="evidence" value="ECO:0007669"/>
    <property type="project" value="TreeGrafter"/>
</dbReference>
<feature type="domain" description="CN hydrolase" evidence="2">
    <location>
        <begin position="8"/>
        <end position="279"/>
    </location>
</feature>
<dbReference type="InterPro" id="IPR050345">
    <property type="entry name" value="Aliph_Amidase/BUP"/>
</dbReference>
<proteinExistence type="predicted"/>
<reference evidence="3" key="1">
    <citation type="journal article" date="2014" name="Int. J. Syst. Evol. Microbiol.">
        <title>Complete genome sequence of Corynebacterium casei LMG S-19264T (=DSM 44701T), isolated from a smear-ripened cheese.</title>
        <authorList>
            <consortium name="US DOE Joint Genome Institute (JGI-PGF)"/>
            <person name="Walter F."/>
            <person name="Albersmeier A."/>
            <person name="Kalinowski J."/>
            <person name="Ruckert C."/>
        </authorList>
    </citation>
    <scope>NUCLEOTIDE SEQUENCE</scope>
    <source>
        <strain evidence="3">KCTC 42651</strain>
    </source>
</reference>